<comment type="similarity">
    <text evidence="1">Belongs to the FemABX family.</text>
</comment>
<dbReference type="PANTHER" id="PTHR36174">
    <property type="entry name" value="LIPID II:GLYCINE GLYCYLTRANSFERASE"/>
    <property type="match status" value="1"/>
</dbReference>
<evidence type="ECO:0000256" key="6">
    <source>
        <dbReference type="ARBA" id="ARBA00023316"/>
    </source>
</evidence>
<dbReference type="PANTHER" id="PTHR36174:SF1">
    <property type="entry name" value="LIPID II:GLYCINE GLYCYLTRANSFERASE"/>
    <property type="match status" value="1"/>
</dbReference>
<dbReference type="EMBL" id="JBEZUR010000067">
    <property type="protein sequence ID" value="MEU3557722.1"/>
    <property type="molecule type" value="Genomic_DNA"/>
</dbReference>
<sequence length="375" mass="42131">MRCEVRAITREQHLDFVRARPSVSHLQVPAWGDVKEDWQPRNLGWFDADGRLVGAGLALLRAMPGIGRSLAYLPEGPVVDWYDRDLVEGWLRPMLDHLKGLGAFAVRMGPPVVTRRWSAERVKEAVADPAAHRLADVEPSAREERAEEVAGALRRAGWRRSGEAGSGGFALGQPRYVFQLPLAGRTPEQVLNGLNQQWRRNVRKAEKAGVKVVEGDGEDLGTFHELYLETAKRDGFAPRPLGYFRRMWDALRAEDPGRMRLYLASHDGETLAAATMLTVGEHVWYSYGASTARRREVQPSNALQWRMIRDAHERGAAVYDLRGITDTLEEGDPLLGLLRFKVGTGGEAVEYLGEWEYPLNKALHKAFEVYMAARR</sequence>
<reference evidence="7 8" key="1">
    <citation type="submission" date="2024-06" db="EMBL/GenBank/DDBJ databases">
        <title>The Natural Products Discovery Center: Release of the First 8490 Sequenced Strains for Exploring Actinobacteria Biosynthetic Diversity.</title>
        <authorList>
            <person name="Kalkreuter E."/>
            <person name="Kautsar S.A."/>
            <person name="Yang D."/>
            <person name="Bader C.D."/>
            <person name="Teijaro C.N."/>
            <person name="Fluegel L."/>
            <person name="Davis C.M."/>
            <person name="Simpson J.R."/>
            <person name="Lauterbach L."/>
            <person name="Steele A.D."/>
            <person name="Gui C."/>
            <person name="Meng S."/>
            <person name="Li G."/>
            <person name="Viehrig K."/>
            <person name="Ye F."/>
            <person name="Su P."/>
            <person name="Kiefer A.F."/>
            <person name="Nichols A."/>
            <person name="Cepeda A.J."/>
            <person name="Yan W."/>
            <person name="Fan B."/>
            <person name="Jiang Y."/>
            <person name="Adhikari A."/>
            <person name="Zheng C.-J."/>
            <person name="Schuster L."/>
            <person name="Cowan T.M."/>
            <person name="Smanski M.J."/>
            <person name="Chevrette M.G."/>
            <person name="De Carvalho L.P.S."/>
            <person name="Shen B."/>
        </authorList>
    </citation>
    <scope>NUCLEOTIDE SEQUENCE [LARGE SCALE GENOMIC DNA]</scope>
    <source>
        <strain evidence="7 8">NPDC038104</strain>
    </source>
</reference>
<dbReference type="PROSITE" id="PS51191">
    <property type="entry name" value="FEMABX"/>
    <property type="match status" value="1"/>
</dbReference>
<keyword evidence="2" id="KW-0808">Transferase</keyword>
<name>A0ABV2YPT4_9ACTN</name>
<keyword evidence="6" id="KW-0961">Cell wall biogenesis/degradation</keyword>
<dbReference type="InterPro" id="IPR003447">
    <property type="entry name" value="FEMABX"/>
</dbReference>
<evidence type="ECO:0000313" key="7">
    <source>
        <dbReference type="EMBL" id="MEU3557722.1"/>
    </source>
</evidence>
<dbReference type="Proteomes" id="UP001550850">
    <property type="component" value="Unassembled WGS sequence"/>
</dbReference>
<proteinExistence type="inferred from homology"/>
<organism evidence="7 8">
    <name type="scientific">Streptomyces fragilis</name>
    <dbReference type="NCBI Taxonomy" id="67301"/>
    <lineage>
        <taxon>Bacteria</taxon>
        <taxon>Bacillati</taxon>
        <taxon>Actinomycetota</taxon>
        <taxon>Actinomycetes</taxon>
        <taxon>Kitasatosporales</taxon>
        <taxon>Streptomycetaceae</taxon>
        <taxon>Streptomyces</taxon>
    </lineage>
</organism>
<gene>
    <name evidence="7" type="ORF">AB0E65_26455</name>
</gene>
<dbReference type="Pfam" id="PF02388">
    <property type="entry name" value="FemAB"/>
    <property type="match status" value="2"/>
</dbReference>
<dbReference type="InterPro" id="IPR016181">
    <property type="entry name" value="Acyl_CoA_acyltransferase"/>
</dbReference>
<keyword evidence="3" id="KW-0133">Cell shape</keyword>
<evidence type="ECO:0000256" key="4">
    <source>
        <dbReference type="ARBA" id="ARBA00022984"/>
    </source>
</evidence>
<evidence type="ECO:0000256" key="2">
    <source>
        <dbReference type="ARBA" id="ARBA00022679"/>
    </source>
</evidence>
<protein>
    <submittedName>
        <fullName evidence="7">Peptidoglycan bridge formation glycyltransferase FemA/FemB family protein</fullName>
    </submittedName>
</protein>
<evidence type="ECO:0000313" key="8">
    <source>
        <dbReference type="Proteomes" id="UP001550850"/>
    </source>
</evidence>
<dbReference type="InterPro" id="IPR050644">
    <property type="entry name" value="PG_Glycine_Bridge_Synth"/>
</dbReference>
<comment type="caution">
    <text evidence="7">The sequence shown here is derived from an EMBL/GenBank/DDBJ whole genome shotgun (WGS) entry which is preliminary data.</text>
</comment>
<dbReference type="RefSeq" id="WP_108953062.1">
    <property type="nucleotide sequence ID" value="NZ_BEVZ01000002.1"/>
</dbReference>
<keyword evidence="4" id="KW-0573">Peptidoglycan synthesis</keyword>
<dbReference type="Gene3D" id="3.40.630.30">
    <property type="match status" value="2"/>
</dbReference>
<evidence type="ECO:0000256" key="3">
    <source>
        <dbReference type="ARBA" id="ARBA00022960"/>
    </source>
</evidence>
<accession>A0ABV2YPT4</accession>
<evidence type="ECO:0000256" key="5">
    <source>
        <dbReference type="ARBA" id="ARBA00023315"/>
    </source>
</evidence>
<keyword evidence="8" id="KW-1185">Reference proteome</keyword>
<dbReference type="SUPFAM" id="SSF55729">
    <property type="entry name" value="Acyl-CoA N-acyltransferases (Nat)"/>
    <property type="match status" value="2"/>
</dbReference>
<keyword evidence="5" id="KW-0012">Acyltransferase</keyword>
<evidence type="ECO:0000256" key="1">
    <source>
        <dbReference type="ARBA" id="ARBA00009943"/>
    </source>
</evidence>